<dbReference type="EMBL" id="CYKH01000157">
    <property type="protein sequence ID" value="CUE73814.1"/>
    <property type="molecule type" value="Genomic_DNA"/>
</dbReference>
<feature type="compositionally biased region" description="Polar residues" evidence="2">
    <location>
        <begin position="332"/>
        <end position="342"/>
    </location>
</feature>
<dbReference type="Proteomes" id="UP000051952">
    <property type="component" value="Unassembled WGS sequence"/>
</dbReference>
<sequence>MCFFVFLECLVFRCRRNSKMNHEETLDALRAQLDAYRKRSVKLASELDAERNEKRQLQALCSQLRTSAEHSNSVHANVNAVGSCSSCSPASQQFCVHKSALASHIIDLTFDGHKDVLRQKLRAATEELEKLRRGVGSGGSDVVVEELTRQVSTLEAANNAQKREIDTLRRELCDAKINALKARTSVAVDLSTAPTTTTMSAQHERVRQLEERAEQALLLQLAMRALFQVEQLGATREDWLIAHANAAMSATAAAAAHHDASYSLPRHAPLGTEQGDPVERHIVPTSLQSSSSLSSAVPVPLVHRGQTHQQLRSAAGDSVQGLTPRESVEEVQVTNNTANTSTARKRTSTLQPRPLRGLL</sequence>
<feature type="region of interest" description="Disordered" evidence="2">
    <location>
        <begin position="304"/>
        <end position="359"/>
    </location>
</feature>
<organism evidence="3 4">
    <name type="scientific">Bodo saltans</name>
    <name type="common">Flagellated protozoan</name>
    <dbReference type="NCBI Taxonomy" id="75058"/>
    <lineage>
        <taxon>Eukaryota</taxon>
        <taxon>Discoba</taxon>
        <taxon>Euglenozoa</taxon>
        <taxon>Kinetoplastea</taxon>
        <taxon>Metakinetoplastina</taxon>
        <taxon>Eubodonida</taxon>
        <taxon>Bodonidae</taxon>
        <taxon>Bodo</taxon>
    </lineage>
</organism>
<dbReference type="VEuPathDB" id="TriTrypDB:BSAL_55430"/>
<dbReference type="AlphaFoldDB" id="A0A0S4IIZ4"/>
<evidence type="ECO:0000256" key="1">
    <source>
        <dbReference type="SAM" id="Coils"/>
    </source>
</evidence>
<proteinExistence type="predicted"/>
<evidence type="ECO:0000313" key="3">
    <source>
        <dbReference type="EMBL" id="CUE73814.1"/>
    </source>
</evidence>
<keyword evidence="1" id="KW-0175">Coiled coil</keyword>
<reference evidence="4" key="1">
    <citation type="submission" date="2015-09" db="EMBL/GenBank/DDBJ databases">
        <authorList>
            <consortium name="Pathogen Informatics"/>
        </authorList>
    </citation>
    <scope>NUCLEOTIDE SEQUENCE [LARGE SCALE GENOMIC DNA]</scope>
    <source>
        <strain evidence="4">Lake Konstanz</strain>
    </source>
</reference>
<name>A0A0S4IIZ4_BODSA</name>
<evidence type="ECO:0000256" key="2">
    <source>
        <dbReference type="SAM" id="MobiDB-lite"/>
    </source>
</evidence>
<feature type="coiled-coil region" evidence="1">
    <location>
        <begin position="114"/>
        <end position="171"/>
    </location>
</feature>
<feature type="coiled-coil region" evidence="1">
    <location>
        <begin position="19"/>
        <end position="67"/>
    </location>
</feature>
<keyword evidence="4" id="KW-1185">Reference proteome</keyword>
<evidence type="ECO:0000313" key="4">
    <source>
        <dbReference type="Proteomes" id="UP000051952"/>
    </source>
</evidence>
<accession>A0A0S4IIZ4</accession>
<protein>
    <submittedName>
        <fullName evidence="3">Uncharacterized protein</fullName>
    </submittedName>
</protein>
<gene>
    <name evidence="3" type="ORF">BSAL_55430</name>
</gene>